<gene>
    <name evidence="1" type="ORF">BV22DRAFT_1018635</name>
</gene>
<dbReference type="Proteomes" id="UP000790709">
    <property type="component" value="Unassembled WGS sequence"/>
</dbReference>
<organism evidence="1 2">
    <name type="scientific">Leucogyrophana mollusca</name>
    <dbReference type="NCBI Taxonomy" id="85980"/>
    <lineage>
        <taxon>Eukaryota</taxon>
        <taxon>Fungi</taxon>
        <taxon>Dikarya</taxon>
        <taxon>Basidiomycota</taxon>
        <taxon>Agaricomycotina</taxon>
        <taxon>Agaricomycetes</taxon>
        <taxon>Agaricomycetidae</taxon>
        <taxon>Boletales</taxon>
        <taxon>Boletales incertae sedis</taxon>
        <taxon>Leucogyrophana</taxon>
    </lineage>
</organism>
<protein>
    <submittedName>
        <fullName evidence="1">Uncharacterized protein</fullName>
    </submittedName>
</protein>
<comment type="caution">
    <text evidence="1">The sequence shown here is derived from an EMBL/GenBank/DDBJ whole genome shotgun (WGS) entry which is preliminary data.</text>
</comment>
<reference evidence="1" key="1">
    <citation type="journal article" date="2021" name="New Phytol.">
        <title>Evolutionary innovations through gain and loss of genes in the ectomycorrhizal Boletales.</title>
        <authorList>
            <person name="Wu G."/>
            <person name="Miyauchi S."/>
            <person name="Morin E."/>
            <person name="Kuo A."/>
            <person name="Drula E."/>
            <person name="Varga T."/>
            <person name="Kohler A."/>
            <person name="Feng B."/>
            <person name="Cao Y."/>
            <person name="Lipzen A."/>
            <person name="Daum C."/>
            <person name="Hundley H."/>
            <person name="Pangilinan J."/>
            <person name="Johnson J."/>
            <person name="Barry K."/>
            <person name="LaButti K."/>
            <person name="Ng V."/>
            <person name="Ahrendt S."/>
            <person name="Min B."/>
            <person name="Choi I.G."/>
            <person name="Park H."/>
            <person name="Plett J.M."/>
            <person name="Magnuson J."/>
            <person name="Spatafora J.W."/>
            <person name="Nagy L.G."/>
            <person name="Henrissat B."/>
            <person name="Grigoriev I.V."/>
            <person name="Yang Z.L."/>
            <person name="Xu J."/>
            <person name="Martin F.M."/>
        </authorList>
    </citation>
    <scope>NUCLEOTIDE SEQUENCE</scope>
    <source>
        <strain evidence="1">KUC20120723A-06</strain>
    </source>
</reference>
<accession>A0ACB8B8P1</accession>
<proteinExistence type="predicted"/>
<sequence length="220" mass="24397">MQPALKCVRPSRPFCFRSKGLLKRRASSFVVKQPPRGAPREVPTPLVFCSAGAWEPEARQGLAIYTSMFVEKGFTCIESDFVLPPKTLDSQELMDHFAGELKSSIRSSGIPFPPVIFARGFASLIAQTYVSSNPAHGLFLISPPINNASVPRYVLPSELPEFDFELKFPLAVMAQPTHLNLLKANSRLGQSDYVDLLEANDLETPEATQKMMQWVDELGI</sequence>
<evidence type="ECO:0000313" key="2">
    <source>
        <dbReference type="Proteomes" id="UP000790709"/>
    </source>
</evidence>
<name>A0ACB8B8P1_9AGAM</name>
<evidence type="ECO:0000313" key="1">
    <source>
        <dbReference type="EMBL" id="KAH7921792.1"/>
    </source>
</evidence>
<keyword evidence="2" id="KW-1185">Reference proteome</keyword>
<dbReference type="EMBL" id="MU266511">
    <property type="protein sequence ID" value="KAH7921792.1"/>
    <property type="molecule type" value="Genomic_DNA"/>
</dbReference>